<proteinExistence type="predicted"/>
<reference evidence="1" key="2">
    <citation type="journal article" date="2015" name="Fish Shellfish Immunol.">
        <title>Early steps in the European eel (Anguilla anguilla)-Vibrio vulnificus interaction in the gills: Role of the RtxA13 toxin.</title>
        <authorList>
            <person name="Callol A."/>
            <person name="Pajuelo D."/>
            <person name="Ebbesson L."/>
            <person name="Teles M."/>
            <person name="MacKenzie S."/>
            <person name="Amaro C."/>
        </authorList>
    </citation>
    <scope>NUCLEOTIDE SEQUENCE</scope>
</reference>
<name>A0A0E9U4Z1_ANGAN</name>
<accession>A0A0E9U4Z1</accession>
<protein>
    <submittedName>
        <fullName evidence="1">Uncharacterized protein</fullName>
    </submittedName>
</protein>
<evidence type="ECO:0000313" key="1">
    <source>
        <dbReference type="EMBL" id="JAH60984.1"/>
    </source>
</evidence>
<sequence>MQRKMNLANVHKYTDCQCIIDMTEYGYLIIFSRLKSSHLVESHNSCERP</sequence>
<dbReference type="EMBL" id="GBXM01047593">
    <property type="protein sequence ID" value="JAH60984.1"/>
    <property type="molecule type" value="Transcribed_RNA"/>
</dbReference>
<reference evidence="1" key="1">
    <citation type="submission" date="2014-11" db="EMBL/GenBank/DDBJ databases">
        <authorList>
            <person name="Amaro Gonzalez C."/>
        </authorList>
    </citation>
    <scope>NUCLEOTIDE SEQUENCE</scope>
</reference>
<dbReference type="AlphaFoldDB" id="A0A0E9U4Z1"/>
<organism evidence="1">
    <name type="scientific">Anguilla anguilla</name>
    <name type="common">European freshwater eel</name>
    <name type="synonym">Muraena anguilla</name>
    <dbReference type="NCBI Taxonomy" id="7936"/>
    <lineage>
        <taxon>Eukaryota</taxon>
        <taxon>Metazoa</taxon>
        <taxon>Chordata</taxon>
        <taxon>Craniata</taxon>
        <taxon>Vertebrata</taxon>
        <taxon>Euteleostomi</taxon>
        <taxon>Actinopterygii</taxon>
        <taxon>Neopterygii</taxon>
        <taxon>Teleostei</taxon>
        <taxon>Anguilliformes</taxon>
        <taxon>Anguillidae</taxon>
        <taxon>Anguilla</taxon>
    </lineage>
</organism>